<evidence type="ECO:0000313" key="2">
    <source>
        <dbReference type="EMBL" id="SHN39666.1"/>
    </source>
</evidence>
<keyword evidence="1" id="KW-0732">Signal</keyword>
<dbReference type="Proteomes" id="UP000184339">
    <property type="component" value="Unassembled WGS sequence"/>
</dbReference>
<reference evidence="3" key="1">
    <citation type="submission" date="2016-11" db="EMBL/GenBank/DDBJ databases">
        <authorList>
            <person name="Varghese N."/>
            <person name="Submissions S."/>
        </authorList>
    </citation>
    <scope>NUCLEOTIDE SEQUENCE [LARGE SCALE GENOMIC DNA]</scope>
    <source>
        <strain evidence="3">Sac-22</strain>
    </source>
</reference>
<gene>
    <name evidence="2" type="ORF">SAMN05192549_11040</name>
</gene>
<dbReference type="STRING" id="551987.SAMN05192549_11040"/>
<evidence type="ECO:0000313" key="3">
    <source>
        <dbReference type="Proteomes" id="UP000184339"/>
    </source>
</evidence>
<feature type="signal peptide" evidence="1">
    <location>
        <begin position="1"/>
        <end position="27"/>
    </location>
</feature>
<dbReference type="RefSeq" id="WP_084560274.1">
    <property type="nucleotide sequence ID" value="NZ_FRCX01000010.1"/>
</dbReference>
<dbReference type="AlphaFoldDB" id="A0A1M7R3S9"/>
<name>A0A1M7R3S9_9BURK</name>
<protein>
    <submittedName>
        <fullName evidence="2">Outer membrane protein</fullName>
    </submittedName>
</protein>
<dbReference type="EMBL" id="FRCX01000010">
    <property type="protein sequence ID" value="SHN39666.1"/>
    <property type="molecule type" value="Genomic_DNA"/>
</dbReference>
<keyword evidence="3" id="KW-1185">Reference proteome</keyword>
<organism evidence="2 3">
    <name type="scientific">Duganella sacchari</name>
    <dbReference type="NCBI Taxonomy" id="551987"/>
    <lineage>
        <taxon>Bacteria</taxon>
        <taxon>Pseudomonadati</taxon>
        <taxon>Pseudomonadota</taxon>
        <taxon>Betaproteobacteria</taxon>
        <taxon>Burkholderiales</taxon>
        <taxon>Oxalobacteraceae</taxon>
        <taxon>Telluria group</taxon>
        <taxon>Duganella</taxon>
    </lineage>
</organism>
<feature type="chain" id="PRO_5012658416" evidence="1">
    <location>
        <begin position="28"/>
        <end position="252"/>
    </location>
</feature>
<accession>A0A1M7R3S9</accession>
<evidence type="ECO:0000256" key="1">
    <source>
        <dbReference type="SAM" id="SignalP"/>
    </source>
</evidence>
<proteinExistence type="predicted"/>
<dbReference type="InterPro" id="IPR010583">
    <property type="entry name" value="MipA"/>
</dbReference>
<dbReference type="Pfam" id="PF06629">
    <property type="entry name" value="MipA"/>
    <property type="match status" value="1"/>
</dbReference>
<sequence length="252" mass="27111">MTTLLPHLRRIAVHLSLWMLVAPPLHAQQGDTAPDLRLIGDIGAGVNAAPTAASAQSNGVKPIPYLNFDYGPVFARIDTFGVKLTPMGAGSVELLTRVLSDGYTPRNAAAGTAHRADSLPLGVGTLQVTPVGALMANFYHDLGKSKGNLIDLMYAAELPLGGLTLYPQVGIEHRSAAYVRYYNGDDSANSLYRAGASNNTFAAVFAEMHLSGPWYANINVRRTWLGKTIQNSPRVQRTTLDTSLVSLSYRFN</sequence>